<dbReference type="AlphaFoldDB" id="A0A1V6SFG5"/>
<dbReference type="Proteomes" id="UP000191518">
    <property type="component" value="Unassembled WGS sequence"/>
</dbReference>
<reference evidence="3" key="1">
    <citation type="journal article" date="2017" name="Nat. Microbiol.">
        <title>Global analysis of biosynthetic gene clusters reveals vast potential of secondary metabolite production in Penicillium species.</title>
        <authorList>
            <person name="Nielsen J.C."/>
            <person name="Grijseels S."/>
            <person name="Prigent S."/>
            <person name="Ji B."/>
            <person name="Dainat J."/>
            <person name="Nielsen K.F."/>
            <person name="Frisvad J.C."/>
            <person name="Workman M."/>
            <person name="Nielsen J."/>
        </authorList>
    </citation>
    <scope>NUCLEOTIDE SEQUENCE [LARGE SCALE GENOMIC DNA]</scope>
    <source>
        <strain evidence="3">IBT 29486</strain>
    </source>
</reference>
<keyword evidence="3" id="KW-1185">Reference proteome</keyword>
<feature type="transmembrane region" description="Helical" evidence="1">
    <location>
        <begin position="20"/>
        <end position="38"/>
    </location>
</feature>
<keyword evidence="1" id="KW-1133">Transmembrane helix</keyword>
<protein>
    <submittedName>
        <fullName evidence="2">Uncharacterized protein</fullName>
    </submittedName>
</protein>
<dbReference type="EMBL" id="MDYP01000001">
    <property type="protein sequence ID" value="OQE12499.1"/>
    <property type="molecule type" value="Genomic_DNA"/>
</dbReference>
<evidence type="ECO:0000256" key="1">
    <source>
        <dbReference type="SAM" id="Phobius"/>
    </source>
</evidence>
<sequence length="136" mass="15837">MAFYEVLLSSQNILGLEIPRIIAGLSFLLAAILAVRLVRRIYRVCWNPLKNFKGLPEAAVSEDWLYRTTEFGTAEQVFEALHRKYNTKALRIGLKELHITDIELYKVIYSQTKAYPKYSPFYDGFNTPHSRWKYGT</sequence>
<evidence type="ECO:0000313" key="2">
    <source>
        <dbReference type="EMBL" id="OQE12499.1"/>
    </source>
</evidence>
<accession>A0A1V6SFG5</accession>
<gene>
    <name evidence="2" type="ORF">PENVUL_c001G03588</name>
</gene>
<keyword evidence="1" id="KW-0472">Membrane</keyword>
<name>A0A1V6SFG5_9EURO</name>
<keyword evidence="1" id="KW-0812">Transmembrane</keyword>
<evidence type="ECO:0000313" key="3">
    <source>
        <dbReference type="Proteomes" id="UP000191518"/>
    </source>
</evidence>
<dbReference type="STRING" id="29845.A0A1V6SFG5"/>
<proteinExistence type="predicted"/>
<organism evidence="2 3">
    <name type="scientific">Penicillium vulpinum</name>
    <dbReference type="NCBI Taxonomy" id="29845"/>
    <lineage>
        <taxon>Eukaryota</taxon>
        <taxon>Fungi</taxon>
        <taxon>Dikarya</taxon>
        <taxon>Ascomycota</taxon>
        <taxon>Pezizomycotina</taxon>
        <taxon>Eurotiomycetes</taxon>
        <taxon>Eurotiomycetidae</taxon>
        <taxon>Eurotiales</taxon>
        <taxon>Aspergillaceae</taxon>
        <taxon>Penicillium</taxon>
    </lineage>
</organism>
<comment type="caution">
    <text evidence="2">The sequence shown here is derived from an EMBL/GenBank/DDBJ whole genome shotgun (WGS) entry which is preliminary data.</text>
</comment>